<dbReference type="RefSeq" id="WP_190421423.1">
    <property type="nucleotide sequence ID" value="NZ_JAAOCA010000015.1"/>
</dbReference>
<sequence length="75" mass="8599">MAERVERLSPHAAIAYVRCQRREKTARSVTHDFEFLAQDMSPVLRIQGLVSLNPTHDVARRQKPAARPKVVLHEL</sequence>
<accession>A0ABR7Z321</accession>
<dbReference type="EMBL" id="JAAOCA010000015">
    <property type="protein sequence ID" value="MBD1599739.1"/>
    <property type="molecule type" value="Genomic_DNA"/>
</dbReference>
<reference evidence="1 2" key="1">
    <citation type="journal article" date="2020" name="Insects">
        <title>Bacteria Belonging to Pseudomonas typographi sp. nov. from the Bark Beetle Ips typographus Have Genomic Potential to Aid in the Host Ecology.</title>
        <authorList>
            <person name="Peral-Aranega E."/>
            <person name="Saati-Santamaria Z."/>
            <person name="Kolarik M."/>
            <person name="Rivas R."/>
            <person name="Garcia-Fraile P."/>
        </authorList>
    </citation>
    <scope>NUCLEOTIDE SEQUENCE [LARGE SCALE GENOMIC DNA]</scope>
    <source>
        <strain evidence="1 2">CA3A</strain>
    </source>
</reference>
<comment type="caution">
    <text evidence="1">The sequence shown here is derived from an EMBL/GenBank/DDBJ whole genome shotgun (WGS) entry which is preliminary data.</text>
</comment>
<dbReference type="Proteomes" id="UP000805841">
    <property type="component" value="Unassembled WGS sequence"/>
</dbReference>
<evidence type="ECO:0000313" key="1">
    <source>
        <dbReference type="EMBL" id="MBD1599739.1"/>
    </source>
</evidence>
<gene>
    <name evidence="1" type="ORF">HAQ05_13620</name>
</gene>
<protein>
    <recommendedName>
        <fullName evidence="3">Transposase</fullName>
    </recommendedName>
</protein>
<proteinExistence type="predicted"/>
<organism evidence="1 2">
    <name type="scientific">Pseudomonas typographi</name>
    <dbReference type="NCBI Taxonomy" id="2715964"/>
    <lineage>
        <taxon>Bacteria</taxon>
        <taxon>Pseudomonadati</taxon>
        <taxon>Pseudomonadota</taxon>
        <taxon>Gammaproteobacteria</taxon>
        <taxon>Pseudomonadales</taxon>
        <taxon>Pseudomonadaceae</taxon>
        <taxon>Pseudomonas</taxon>
    </lineage>
</organism>
<keyword evidence="2" id="KW-1185">Reference proteome</keyword>
<evidence type="ECO:0000313" key="2">
    <source>
        <dbReference type="Proteomes" id="UP000805841"/>
    </source>
</evidence>
<evidence type="ECO:0008006" key="3">
    <source>
        <dbReference type="Google" id="ProtNLM"/>
    </source>
</evidence>
<name>A0ABR7Z321_9PSED</name>